<dbReference type="InterPro" id="IPR006311">
    <property type="entry name" value="TAT_signal"/>
</dbReference>
<dbReference type="CDD" id="cd15482">
    <property type="entry name" value="Sialidase_non-viral"/>
    <property type="match status" value="1"/>
</dbReference>
<dbReference type="AlphaFoldDB" id="A0A382DYU4"/>
<protein>
    <recommendedName>
        <fullName evidence="2">Sialidase domain-containing protein</fullName>
    </recommendedName>
</protein>
<organism evidence="1">
    <name type="scientific">marine metagenome</name>
    <dbReference type="NCBI Taxonomy" id="408172"/>
    <lineage>
        <taxon>unclassified sequences</taxon>
        <taxon>metagenomes</taxon>
        <taxon>ecological metagenomes</taxon>
    </lineage>
</organism>
<dbReference type="EMBL" id="UINC01041723">
    <property type="protein sequence ID" value="SVB43395.1"/>
    <property type="molecule type" value="Genomic_DNA"/>
</dbReference>
<gene>
    <name evidence="1" type="ORF">METZ01_LOCUS196249</name>
</gene>
<accession>A0A382DYU4</accession>
<name>A0A382DYU4_9ZZZZ</name>
<reference evidence="1" key="1">
    <citation type="submission" date="2018-05" db="EMBL/GenBank/DDBJ databases">
        <authorList>
            <person name="Lanie J.A."/>
            <person name="Ng W.-L."/>
            <person name="Kazmierczak K.M."/>
            <person name="Andrzejewski T.M."/>
            <person name="Davidsen T.M."/>
            <person name="Wayne K.J."/>
            <person name="Tettelin H."/>
            <person name="Glass J.I."/>
            <person name="Rusch D."/>
            <person name="Podicherti R."/>
            <person name="Tsui H.-C.T."/>
            <person name="Winkler M.E."/>
        </authorList>
    </citation>
    <scope>NUCLEOTIDE SEQUENCE</scope>
</reference>
<dbReference type="PROSITE" id="PS51318">
    <property type="entry name" value="TAT"/>
    <property type="match status" value="1"/>
</dbReference>
<evidence type="ECO:0008006" key="2">
    <source>
        <dbReference type="Google" id="ProtNLM"/>
    </source>
</evidence>
<feature type="non-terminal residue" evidence="1">
    <location>
        <position position="263"/>
    </location>
</feature>
<dbReference type="Gene3D" id="2.120.10.10">
    <property type="match status" value="1"/>
</dbReference>
<evidence type="ECO:0000313" key="1">
    <source>
        <dbReference type="EMBL" id="SVB43395.1"/>
    </source>
</evidence>
<proteinExistence type="predicted"/>
<dbReference type="SUPFAM" id="SSF50939">
    <property type="entry name" value="Sialidases"/>
    <property type="match status" value="1"/>
</dbReference>
<sequence>MKSRAISRRRMLRQSAALGLGAALAPHVRTQAAKHLTKVHGIHVVSLRPNQYHGWPTLARRRNGQLLLVCSGGRESHVCPFGQVELMRSDDDGKTWTFPRVLLDLAIDDRDAGILETARGTLLATTFSSLAYEYQFNNGNINKWDAARQARWRGAHNRISAAERKAQLGTWMLRSTDGGVTWSTPYDSIVNSPHGPIQLADGRQLYAGKDLWKSGQWIGVCESTDDGRSWKKLAQIPTRAGDDPGEYHELHAVEATNGTIVVQ</sequence>
<dbReference type="InterPro" id="IPR036278">
    <property type="entry name" value="Sialidase_sf"/>
</dbReference>